<reference evidence="1" key="1">
    <citation type="submission" date="2019-05" db="EMBL/GenBank/DDBJ databases">
        <title>Annotation for the trematode Paragonimus heterotremus.</title>
        <authorList>
            <person name="Choi Y.-J."/>
        </authorList>
    </citation>
    <scope>NUCLEOTIDE SEQUENCE</scope>
    <source>
        <strain evidence="1">LC</strain>
    </source>
</reference>
<dbReference type="Proteomes" id="UP000748531">
    <property type="component" value="Unassembled WGS sequence"/>
</dbReference>
<organism evidence="1 2">
    <name type="scientific">Paragonimus heterotremus</name>
    <dbReference type="NCBI Taxonomy" id="100268"/>
    <lineage>
        <taxon>Eukaryota</taxon>
        <taxon>Metazoa</taxon>
        <taxon>Spiralia</taxon>
        <taxon>Lophotrochozoa</taxon>
        <taxon>Platyhelminthes</taxon>
        <taxon>Trematoda</taxon>
        <taxon>Digenea</taxon>
        <taxon>Plagiorchiida</taxon>
        <taxon>Troglotremata</taxon>
        <taxon>Troglotrematidae</taxon>
        <taxon>Paragonimus</taxon>
    </lineage>
</organism>
<gene>
    <name evidence="1" type="ORF">PHET_01571</name>
</gene>
<dbReference type="OrthoDB" id="10064127at2759"/>
<evidence type="ECO:0000313" key="1">
    <source>
        <dbReference type="EMBL" id="KAF5404794.1"/>
    </source>
</evidence>
<accession>A0A8J4TH72</accession>
<keyword evidence="2" id="KW-1185">Reference proteome</keyword>
<sequence length="120" mass="13651">MDRLSTNSNAREVEDYSERSDNWCLTKSDLDEKKKVAFFLHFIVMEAYALVEESDFPGVTNQLFQSHAKENTLPTPKAGEFCSSLKSQFQCANSVRVPNRFLISSYNCKCKYPSMNTASS</sequence>
<dbReference type="EMBL" id="LUCH01000579">
    <property type="protein sequence ID" value="KAF5404794.1"/>
    <property type="molecule type" value="Genomic_DNA"/>
</dbReference>
<evidence type="ECO:0000313" key="2">
    <source>
        <dbReference type="Proteomes" id="UP000748531"/>
    </source>
</evidence>
<dbReference type="AlphaFoldDB" id="A0A8J4TH72"/>
<comment type="caution">
    <text evidence="1">The sequence shown here is derived from an EMBL/GenBank/DDBJ whole genome shotgun (WGS) entry which is preliminary data.</text>
</comment>
<proteinExistence type="predicted"/>
<name>A0A8J4TH72_9TREM</name>
<protein>
    <submittedName>
        <fullName evidence="1">Uncharacterized protein</fullName>
    </submittedName>
</protein>